<gene>
    <name evidence="2" type="ORF">B7463_g8639</name>
</gene>
<proteinExistence type="predicted"/>
<evidence type="ECO:0000256" key="1">
    <source>
        <dbReference type="SAM" id="MobiDB-lite"/>
    </source>
</evidence>
<dbReference type="OrthoDB" id="10614799at2759"/>
<dbReference type="AlphaFoldDB" id="A0A3E2H2S8"/>
<feature type="compositionally biased region" description="Polar residues" evidence="1">
    <location>
        <begin position="250"/>
        <end position="261"/>
    </location>
</feature>
<feature type="non-terminal residue" evidence="2">
    <location>
        <position position="300"/>
    </location>
</feature>
<evidence type="ECO:0000313" key="3">
    <source>
        <dbReference type="Proteomes" id="UP000258309"/>
    </source>
</evidence>
<dbReference type="Proteomes" id="UP000258309">
    <property type="component" value="Unassembled WGS sequence"/>
</dbReference>
<reference evidence="2 3" key="1">
    <citation type="submission" date="2018-05" db="EMBL/GenBank/DDBJ databases">
        <title>Draft genome sequence of Scytalidium lignicola DSM 105466, a ubiquitous saprotrophic fungus.</title>
        <authorList>
            <person name="Buettner E."/>
            <person name="Gebauer A.M."/>
            <person name="Hofrichter M."/>
            <person name="Liers C."/>
            <person name="Kellner H."/>
        </authorList>
    </citation>
    <scope>NUCLEOTIDE SEQUENCE [LARGE SCALE GENOMIC DNA]</scope>
    <source>
        <strain evidence="2 3">DSM 105466</strain>
    </source>
</reference>
<accession>A0A3E2H2S8</accession>
<comment type="caution">
    <text evidence="2">The sequence shown here is derived from an EMBL/GenBank/DDBJ whole genome shotgun (WGS) entry which is preliminary data.</text>
</comment>
<dbReference type="EMBL" id="NCSJ02000194">
    <property type="protein sequence ID" value="RFU27690.1"/>
    <property type="molecule type" value="Genomic_DNA"/>
</dbReference>
<organism evidence="2 3">
    <name type="scientific">Scytalidium lignicola</name>
    <name type="common">Hyphomycete</name>
    <dbReference type="NCBI Taxonomy" id="5539"/>
    <lineage>
        <taxon>Eukaryota</taxon>
        <taxon>Fungi</taxon>
        <taxon>Dikarya</taxon>
        <taxon>Ascomycota</taxon>
        <taxon>Pezizomycotina</taxon>
        <taxon>Leotiomycetes</taxon>
        <taxon>Leotiomycetes incertae sedis</taxon>
        <taxon>Scytalidium</taxon>
    </lineage>
</organism>
<keyword evidence="3" id="KW-1185">Reference proteome</keyword>
<feature type="region of interest" description="Disordered" evidence="1">
    <location>
        <begin position="241"/>
        <end position="300"/>
    </location>
</feature>
<sequence length="300" mass="33857">MAMQQENQLTDAKDSALLYNLFSQNNSLKGMDLDQKLFDELYQVTGALLDRQYDSLEKITVTLKQMNCKFTGSNPAASHSYTEVDPELDGAYTQVPAADPGESDLPDQQTLLDTPNMIPMIHTCPHNCTDNCIISIQLGQGQHGRPVVFRDVLGAFCRSDEPGITELDRYRFDELGAALQHQGKTQAIFRFNQGRDRLRYIDRNGTTRYCGNQRQFRVSLTDMYYHQGMRVLEYYLERGTASKRQRQESSEGTTATPSSAKEPQALPMRSRSSSGTETEKQTSPSNSANKHPRVDDCMEE</sequence>
<feature type="non-terminal residue" evidence="2">
    <location>
        <position position="1"/>
    </location>
</feature>
<evidence type="ECO:0000313" key="2">
    <source>
        <dbReference type="EMBL" id="RFU27690.1"/>
    </source>
</evidence>
<name>A0A3E2H2S8_SCYLI</name>
<protein>
    <submittedName>
        <fullName evidence="2">Uncharacterized protein</fullName>
    </submittedName>
</protein>
<feature type="compositionally biased region" description="Polar residues" evidence="1">
    <location>
        <begin position="270"/>
        <end position="289"/>
    </location>
</feature>